<protein>
    <recommendedName>
        <fullName evidence="4">DUF3971 domain-containing protein</fullName>
    </recommendedName>
</protein>
<dbReference type="Proteomes" id="UP000075635">
    <property type="component" value="Unassembled WGS sequence"/>
</dbReference>
<evidence type="ECO:0000313" key="3">
    <source>
        <dbReference type="Proteomes" id="UP000075635"/>
    </source>
</evidence>
<dbReference type="AlphaFoldDB" id="A0A150R7H5"/>
<evidence type="ECO:0000313" key="2">
    <source>
        <dbReference type="EMBL" id="KYF76207.1"/>
    </source>
</evidence>
<accession>A0A150R7H5</accession>
<organism evidence="2 3">
    <name type="scientific">Sorangium cellulosum</name>
    <name type="common">Polyangium cellulosum</name>
    <dbReference type="NCBI Taxonomy" id="56"/>
    <lineage>
        <taxon>Bacteria</taxon>
        <taxon>Pseudomonadati</taxon>
        <taxon>Myxococcota</taxon>
        <taxon>Polyangia</taxon>
        <taxon>Polyangiales</taxon>
        <taxon>Polyangiaceae</taxon>
        <taxon>Sorangium</taxon>
    </lineage>
</organism>
<dbReference type="EMBL" id="JEMB01003037">
    <property type="protein sequence ID" value="KYF76207.1"/>
    <property type="molecule type" value="Genomic_DNA"/>
</dbReference>
<evidence type="ECO:0008006" key="4">
    <source>
        <dbReference type="Google" id="ProtNLM"/>
    </source>
</evidence>
<sequence length="622" mass="67886">MTRALKVLLLAPIALWLGYVVIVNVMLSTKLMARLISYNPTDASLEYGSAWSLWPGVVHIKELRLSGSDSLLQWAVELDEADVDIHLTDLLQKKFYAEDVRAEGFVFRMRLLVDPTSERDLAAPHIMALPPIPNFANPPLKPELPPRRDLETSDEGYNLWTVHLEGVDTTLKEVWIQQYRYAGGGRVRGGFYYKPLRAVRVGPLALELRSGEVHLADHVVARVDGDADVTMNTFDPREIDGLDILDTTWARVRLDAQLPGLDFLPFLTGPDAEPRLEDGSGELRTNLVVNRGKVEPGSSASYATSHLVASASSLRATVDTSLDLRVGERGEARLEVRLPRATLERPGKGLPPIVVERASAVLDAPELHLMRFPPGFSSKVDVVAAAVPDLRWLNQDDAAKDAPRFTGGAAFLRSSLELDPLGRGSGSLSLLMKHGALRWKETTVKGDAEARFALEAADLMSSTASLRKSRIEIKDLAVEHKGETWPDWWARVDIDEAKVGRGLMEAAVRIECKDAQPAVKLLDAEDAIPGWAAGLLTMEGLKASATVRRKASDIDVRLLEAQGGSLAIRGRLTKSGEQDPLGAFLVRSGVLSVGIDLDRDGAGVHPLVGDDWVNEKIAALGK</sequence>
<proteinExistence type="predicted"/>
<reference evidence="2 3" key="1">
    <citation type="submission" date="2014-02" db="EMBL/GenBank/DDBJ databases">
        <title>The small core and large imbalanced accessory genome model reveals a collaborative survival strategy of Sorangium cellulosum strains in nature.</title>
        <authorList>
            <person name="Han K."/>
            <person name="Peng R."/>
            <person name="Blom J."/>
            <person name="Li Y.-Z."/>
        </authorList>
    </citation>
    <scope>NUCLEOTIDE SEQUENCE [LARGE SCALE GENOMIC DNA]</scope>
    <source>
        <strain evidence="2 3">So0011-07</strain>
    </source>
</reference>
<evidence type="ECO:0000256" key="1">
    <source>
        <dbReference type="SAM" id="Phobius"/>
    </source>
</evidence>
<name>A0A150R7H5_SORCE</name>
<gene>
    <name evidence="2" type="ORF">BE17_06700</name>
</gene>
<keyword evidence="1" id="KW-0812">Transmembrane</keyword>
<comment type="caution">
    <text evidence="2">The sequence shown here is derived from an EMBL/GenBank/DDBJ whole genome shotgun (WGS) entry which is preliminary data.</text>
</comment>
<feature type="transmembrane region" description="Helical" evidence="1">
    <location>
        <begin position="7"/>
        <end position="27"/>
    </location>
</feature>
<keyword evidence="1" id="KW-1133">Transmembrane helix</keyword>
<keyword evidence="1" id="KW-0472">Membrane</keyword>